<dbReference type="Proteomes" id="UP000314294">
    <property type="component" value="Unassembled WGS sequence"/>
</dbReference>
<sequence>MDLPRASSESSGRLTARHPELGLEAAALQPRGKTARSQTEVLAPKGTFPTPPHVPLPLRLRGCFALTWSSAGSHSSSRRSRPPGREVISSVETELQEPAS</sequence>
<dbReference type="AlphaFoldDB" id="A0A4Z2FBY3"/>
<evidence type="ECO:0000256" key="1">
    <source>
        <dbReference type="SAM" id="MobiDB-lite"/>
    </source>
</evidence>
<gene>
    <name evidence="2" type="ORF">EYF80_051401</name>
</gene>
<feature type="region of interest" description="Disordered" evidence="1">
    <location>
        <begin position="70"/>
        <end position="100"/>
    </location>
</feature>
<evidence type="ECO:0000313" key="3">
    <source>
        <dbReference type="Proteomes" id="UP000314294"/>
    </source>
</evidence>
<reference evidence="2 3" key="1">
    <citation type="submission" date="2019-03" db="EMBL/GenBank/DDBJ databases">
        <title>First draft genome of Liparis tanakae, snailfish: a comprehensive survey of snailfish specific genes.</title>
        <authorList>
            <person name="Kim W."/>
            <person name="Song I."/>
            <person name="Jeong J.-H."/>
            <person name="Kim D."/>
            <person name="Kim S."/>
            <person name="Ryu S."/>
            <person name="Song J.Y."/>
            <person name="Lee S.K."/>
        </authorList>
    </citation>
    <scope>NUCLEOTIDE SEQUENCE [LARGE SCALE GENOMIC DNA]</scope>
    <source>
        <tissue evidence="2">Muscle</tissue>
    </source>
</reference>
<protein>
    <submittedName>
        <fullName evidence="2">Uncharacterized protein</fullName>
    </submittedName>
</protein>
<organism evidence="2 3">
    <name type="scientific">Liparis tanakae</name>
    <name type="common">Tanaka's snailfish</name>
    <dbReference type="NCBI Taxonomy" id="230148"/>
    <lineage>
        <taxon>Eukaryota</taxon>
        <taxon>Metazoa</taxon>
        <taxon>Chordata</taxon>
        <taxon>Craniata</taxon>
        <taxon>Vertebrata</taxon>
        <taxon>Euteleostomi</taxon>
        <taxon>Actinopterygii</taxon>
        <taxon>Neopterygii</taxon>
        <taxon>Teleostei</taxon>
        <taxon>Neoteleostei</taxon>
        <taxon>Acanthomorphata</taxon>
        <taxon>Eupercaria</taxon>
        <taxon>Perciformes</taxon>
        <taxon>Cottioidei</taxon>
        <taxon>Cottales</taxon>
        <taxon>Liparidae</taxon>
        <taxon>Liparis</taxon>
    </lineage>
</organism>
<evidence type="ECO:0000313" key="2">
    <source>
        <dbReference type="EMBL" id="TNN38425.1"/>
    </source>
</evidence>
<feature type="region of interest" description="Disordered" evidence="1">
    <location>
        <begin position="1"/>
        <end position="54"/>
    </location>
</feature>
<name>A0A4Z2FBY3_9TELE</name>
<keyword evidence="3" id="KW-1185">Reference proteome</keyword>
<accession>A0A4Z2FBY3</accession>
<proteinExistence type="predicted"/>
<dbReference type="EMBL" id="SRLO01001372">
    <property type="protein sequence ID" value="TNN38425.1"/>
    <property type="molecule type" value="Genomic_DNA"/>
</dbReference>
<comment type="caution">
    <text evidence="2">The sequence shown here is derived from an EMBL/GenBank/DDBJ whole genome shotgun (WGS) entry which is preliminary data.</text>
</comment>